<evidence type="ECO:0000313" key="4">
    <source>
        <dbReference type="EMBL" id="CAK0825072.1"/>
    </source>
</evidence>
<dbReference type="Gene3D" id="3.40.50.300">
    <property type="entry name" value="P-loop containing nucleotide triphosphate hydrolases"/>
    <property type="match status" value="1"/>
</dbReference>
<dbReference type="Pfam" id="PF13469">
    <property type="entry name" value="Sulfotransfer_3"/>
    <property type="match status" value="1"/>
</dbReference>
<sequence>MWPPHREAAVWAHRRPPARAAVAILLAAVGGSGLRQPPQRQEAAAAGEWSRWGPWVRQRRGNLTVTSEPAWERAICDVVLKRDHDGRRVCGPQVIIIGGAMKCGSNSLGSLLQLHPWVKFHYCRGQECAPCHDNATDCMERFQGASKDGAERLWESNYFTHLTSLRSPPRDYEGDEGQHLLAQQLPRVDGFHNLTVDKSPSYLDTHLLPDVAAHAKRLLPHAKVIFTLCDPAARLYAEYYHHLKWDEKALYRFFDDAKVKRPASFAEWVAALQEDSEFCRSQPQKLCGRTEELNLKGRLR</sequence>
<dbReference type="InterPro" id="IPR027417">
    <property type="entry name" value="P-loop_NTPase"/>
</dbReference>
<dbReference type="EMBL" id="CAUYUJ010006977">
    <property type="protein sequence ID" value="CAK0819207.1"/>
    <property type="molecule type" value="Genomic_DNA"/>
</dbReference>
<name>A0ABN9S2F3_9DINO</name>
<dbReference type="InterPro" id="IPR037359">
    <property type="entry name" value="NST/OST"/>
</dbReference>
<evidence type="ECO:0000313" key="5">
    <source>
        <dbReference type="EMBL" id="CAK0841756.1"/>
    </source>
</evidence>
<dbReference type="EMBL" id="CAUYUJ010014481">
    <property type="protein sequence ID" value="CAK0841756.1"/>
    <property type="molecule type" value="Genomic_DNA"/>
</dbReference>
<dbReference type="PANTHER" id="PTHR10605:SF56">
    <property type="entry name" value="BIFUNCTIONAL HEPARAN SULFATE N-DEACETYLASE_N-SULFOTRANSFERASE"/>
    <property type="match status" value="1"/>
</dbReference>
<keyword evidence="6" id="KW-1185">Reference proteome</keyword>
<evidence type="ECO:0000313" key="3">
    <source>
        <dbReference type="EMBL" id="CAK0819207.1"/>
    </source>
</evidence>
<keyword evidence="2" id="KW-0732">Signal</keyword>
<dbReference type="EMBL" id="CAUYUJ010008834">
    <property type="protein sequence ID" value="CAK0825072.1"/>
    <property type="molecule type" value="Genomic_DNA"/>
</dbReference>
<evidence type="ECO:0000313" key="6">
    <source>
        <dbReference type="Proteomes" id="UP001189429"/>
    </source>
</evidence>
<dbReference type="SUPFAM" id="SSF52540">
    <property type="entry name" value="P-loop containing nucleoside triphosphate hydrolases"/>
    <property type="match status" value="1"/>
</dbReference>
<accession>A0ABN9S2F3</accession>
<feature type="signal peptide" evidence="2">
    <location>
        <begin position="1"/>
        <end position="20"/>
    </location>
</feature>
<protein>
    <recommendedName>
        <fullName evidence="7">Sulfotransferase</fullName>
    </recommendedName>
</protein>
<keyword evidence="1" id="KW-0808">Transferase</keyword>
<comment type="caution">
    <text evidence="4">The sequence shown here is derived from an EMBL/GenBank/DDBJ whole genome shotgun (WGS) entry which is preliminary data.</text>
</comment>
<gene>
    <name evidence="3" type="ORF">PCOR1329_LOCUS21252</name>
    <name evidence="4" type="ORF">PCOR1329_LOCUS25303</name>
    <name evidence="5" type="ORF">PCOR1329_LOCUS36879</name>
</gene>
<reference evidence="4" key="1">
    <citation type="submission" date="2023-10" db="EMBL/GenBank/DDBJ databases">
        <authorList>
            <person name="Chen Y."/>
            <person name="Shah S."/>
            <person name="Dougan E. K."/>
            <person name="Thang M."/>
            <person name="Chan C."/>
        </authorList>
    </citation>
    <scope>NUCLEOTIDE SEQUENCE [LARGE SCALE GENOMIC DNA]</scope>
</reference>
<evidence type="ECO:0008006" key="7">
    <source>
        <dbReference type="Google" id="ProtNLM"/>
    </source>
</evidence>
<evidence type="ECO:0000256" key="1">
    <source>
        <dbReference type="ARBA" id="ARBA00022679"/>
    </source>
</evidence>
<organism evidence="4 6">
    <name type="scientific">Prorocentrum cordatum</name>
    <dbReference type="NCBI Taxonomy" id="2364126"/>
    <lineage>
        <taxon>Eukaryota</taxon>
        <taxon>Sar</taxon>
        <taxon>Alveolata</taxon>
        <taxon>Dinophyceae</taxon>
        <taxon>Prorocentrales</taxon>
        <taxon>Prorocentraceae</taxon>
        <taxon>Prorocentrum</taxon>
    </lineage>
</organism>
<dbReference type="PANTHER" id="PTHR10605">
    <property type="entry name" value="HEPARAN SULFATE SULFOTRANSFERASE"/>
    <property type="match status" value="1"/>
</dbReference>
<evidence type="ECO:0000256" key="2">
    <source>
        <dbReference type="SAM" id="SignalP"/>
    </source>
</evidence>
<proteinExistence type="predicted"/>
<feature type="chain" id="PRO_5045028945" description="Sulfotransferase" evidence="2">
    <location>
        <begin position="21"/>
        <end position="300"/>
    </location>
</feature>
<dbReference type="Proteomes" id="UP001189429">
    <property type="component" value="Unassembled WGS sequence"/>
</dbReference>